<feature type="transmembrane region" description="Helical" evidence="6">
    <location>
        <begin position="108"/>
        <end position="130"/>
    </location>
</feature>
<dbReference type="Proteomes" id="UP000799291">
    <property type="component" value="Unassembled WGS sequence"/>
</dbReference>
<feature type="non-terminal residue" evidence="8">
    <location>
        <position position="1"/>
    </location>
</feature>
<comment type="similarity">
    <text evidence="5">Belongs to the SAT4 family.</text>
</comment>
<dbReference type="InterPro" id="IPR049326">
    <property type="entry name" value="Rhodopsin_dom_fungi"/>
</dbReference>
<name>A0A6G1IL98_9PLEO</name>
<reference evidence="8" key="1">
    <citation type="journal article" date="2020" name="Stud. Mycol.">
        <title>101 Dothideomycetes genomes: a test case for predicting lifestyles and emergence of pathogens.</title>
        <authorList>
            <person name="Haridas S."/>
            <person name="Albert R."/>
            <person name="Binder M."/>
            <person name="Bloem J."/>
            <person name="Labutti K."/>
            <person name="Salamov A."/>
            <person name="Andreopoulos B."/>
            <person name="Baker S."/>
            <person name="Barry K."/>
            <person name="Bills G."/>
            <person name="Bluhm B."/>
            <person name="Cannon C."/>
            <person name="Castanera R."/>
            <person name="Culley D."/>
            <person name="Daum C."/>
            <person name="Ezra D."/>
            <person name="Gonzalez J."/>
            <person name="Henrissat B."/>
            <person name="Kuo A."/>
            <person name="Liang C."/>
            <person name="Lipzen A."/>
            <person name="Lutzoni F."/>
            <person name="Magnuson J."/>
            <person name="Mondo S."/>
            <person name="Nolan M."/>
            <person name="Ohm R."/>
            <person name="Pangilinan J."/>
            <person name="Park H.-J."/>
            <person name="Ramirez L."/>
            <person name="Alfaro M."/>
            <person name="Sun H."/>
            <person name="Tritt A."/>
            <person name="Yoshinaga Y."/>
            <person name="Zwiers L.-H."/>
            <person name="Turgeon B."/>
            <person name="Goodwin S."/>
            <person name="Spatafora J."/>
            <person name="Crous P."/>
            <person name="Grigoriev I."/>
        </authorList>
    </citation>
    <scope>NUCLEOTIDE SEQUENCE</scope>
    <source>
        <strain evidence="8">CBS 122367</strain>
    </source>
</reference>
<dbReference type="AlphaFoldDB" id="A0A6G1IL98"/>
<proteinExistence type="inferred from homology"/>
<gene>
    <name evidence="8" type="ORF">K458DRAFT_316154</name>
</gene>
<evidence type="ECO:0000256" key="3">
    <source>
        <dbReference type="ARBA" id="ARBA00022989"/>
    </source>
</evidence>
<evidence type="ECO:0000256" key="2">
    <source>
        <dbReference type="ARBA" id="ARBA00022692"/>
    </source>
</evidence>
<keyword evidence="4 6" id="KW-0472">Membrane</keyword>
<dbReference type="Pfam" id="PF20684">
    <property type="entry name" value="Fung_rhodopsin"/>
    <property type="match status" value="1"/>
</dbReference>
<keyword evidence="2 6" id="KW-0812">Transmembrane</keyword>
<accession>A0A6G1IL98</accession>
<keyword evidence="3 6" id="KW-1133">Transmembrane helix</keyword>
<organism evidence="8 9">
    <name type="scientific">Lentithecium fluviatile CBS 122367</name>
    <dbReference type="NCBI Taxonomy" id="1168545"/>
    <lineage>
        <taxon>Eukaryota</taxon>
        <taxon>Fungi</taxon>
        <taxon>Dikarya</taxon>
        <taxon>Ascomycota</taxon>
        <taxon>Pezizomycotina</taxon>
        <taxon>Dothideomycetes</taxon>
        <taxon>Pleosporomycetidae</taxon>
        <taxon>Pleosporales</taxon>
        <taxon>Massarineae</taxon>
        <taxon>Lentitheciaceae</taxon>
        <taxon>Lentithecium</taxon>
    </lineage>
</organism>
<dbReference type="EMBL" id="MU005609">
    <property type="protein sequence ID" value="KAF2678721.1"/>
    <property type="molecule type" value="Genomic_DNA"/>
</dbReference>
<dbReference type="OrthoDB" id="10017208at2759"/>
<keyword evidence="9" id="KW-1185">Reference proteome</keyword>
<feature type="transmembrane region" description="Helical" evidence="6">
    <location>
        <begin position="76"/>
        <end position="102"/>
    </location>
</feature>
<dbReference type="PANTHER" id="PTHR33048:SF57">
    <property type="entry name" value="INTEGRAL MEMBRANE PROTEIN-RELATED"/>
    <property type="match status" value="1"/>
</dbReference>
<sequence length="184" mass="20536">VATLLWPTANTLVKISMLHLYKTIFRNKEMDHAVYIVGALTMSYWLATVITALTICRPFAYNWNKFTITGHCGDLVAYYLSTAMMNLLIDVVIVALPLPILWGLQMNIARNISLTFVFSLGALICGIFMLRCYAINNLKFTDVIYDVTLGMVATILEPVLGVINARLPLLQPVMSKIPESTMVS</sequence>
<evidence type="ECO:0000256" key="4">
    <source>
        <dbReference type="ARBA" id="ARBA00023136"/>
    </source>
</evidence>
<comment type="subcellular location">
    <subcellularLocation>
        <location evidence="1">Membrane</location>
        <topology evidence="1">Multi-pass membrane protein</topology>
    </subcellularLocation>
</comment>
<dbReference type="InterPro" id="IPR052337">
    <property type="entry name" value="SAT4-like"/>
</dbReference>
<evidence type="ECO:0000256" key="5">
    <source>
        <dbReference type="ARBA" id="ARBA00038359"/>
    </source>
</evidence>
<dbReference type="GO" id="GO:0016020">
    <property type="term" value="C:membrane"/>
    <property type="evidence" value="ECO:0007669"/>
    <property type="project" value="UniProtKB-SubCell"/>
</dbReference>
<dbReference type="PANTHER" id="PTHR33048">
    <property type="entry name" value="PTH11-LIKE INTEGRAL MEMBRANE PROTEIN (AFU_ORTHOLOGUE AFUA_5G11245)"/>
    <property type="match status" value="1"/>
</dbReference>
<evidence type="ECO:0000256" key="1">
    <source>
        <dbReference type="ARBA" id="ARBA00004141"/>
    </source>
</evidence>
<evidence type="ECO:0000259" key="7">
    <source>
        <dbReference type="Pfam" id="PF20684"/>
    </source>
</evidence>
<protein>
    <recommendedName>
        <fullName evidence="7">Rhodopsin domain-containing protein</fullName>
    </recommendedName>
</protein>
<evidence type="ECO:0000313" key="9">
    <source>
        <dbReference type="Proteomes" id="UP000799291"/>
    </source>
</evidence>
<feature type="transmembrane region" description="Helical" evidence="6">
    <location>
        <begin position="33"/>
        <end position="55"/>
    </location>
</feature>
<feature type="domain" description="Rhodopsin" evidence="7">
    <location>
        <begin position="3"/>
        <end position="175"/>
    </location>
</feature>
<evidence type="ECO:0000256" key="6">
    <source>
        <dbReference type="SAM" id="Phobius"/>
    </source>
</evidence>
<evidence type="ECO:0000313" key="8">
    <source>
        <dbReference type="EMBL" id="KAF2678721.1"/>
    </source>
</evidence>